<dbReference type="InterPro" id="IPR006674">
    <property type="entry name" value="HD_domain"/>
</dbReference>
<dbReference type="Gene3D" id="1.10.3210.10">
    <property type="entry name" value="Hypothetical protein af1432"/>
    <property type="match status" value="1"/>
</dbReference>
<reference evidence="2" key="1">
    <citation type="journal article" date="2021" name="PeerJ">
        <title>Extensive microbial diversity within the chicken gut microbiome revealed by metagenomics and culture.</title>
        <authorList>
            <person name="Gilroy R."/>
            <person name="Ravi A."/>
            <person name="Getino M."/>
            <person name="Pursley I."/>
            <person name="Horton D.L."/>
            <person name="Alikhan N.F."/>
            <person name="Baker D."/>
            <person name="Gharbi K."/>
            <person name="Hall N."/>
            <person name="Watson M."/>
            <person name="Adriaenssens E.M."/>
            <person name="Foster-Nyarko E."/>
            <person name="Jarju S."/>
            <person name="Secka A."/>
            <person name="Antonio M."/>
            <person name="Oren A."/>
            <person name="Chaudhuri R.R."/>
            <person name="La Ragione R."/>
            <person name="Hildebrand F."/>
            <person name="Pallen M.J."/>
        </authorList>
    </citation>
    <scope>NUCLEOTIDE SEQUENCE</scope>
    <source>
        <strain evidence="2">CHK196-3914</strain>
    </source>
</reference>
<evidence type="ECO:0000313" key="2">
    <source>
        <dbReference type="EMBL" id="HIZ74039.1"/>
    </source>
</evidence>
<accession>A0A9D2G6N2</accession>
<proteinExistence type="predicted"/>
<dbReference type="Proteomes" id="UP000824116">
    <property type="component" value="Unassembled WGS sequence"/>
</dbReference>
<dbReference type="SMART" id="SM00471">
    <property type="entry name" value="HDc"/>
    <property type="match status" value="1"/>
</dbReference>
<dbReference type="Pfam" id="PF01966">
    <property type="entry name" value="HD"/>
    <property type="match status" value="1"/>
</dbReference>
<sequence>MKRVNAIFRHPLYQSYYRRLEKLEQDRIFCRHQMTHLLDTARIAYIRNLEEGLGLDREVIYAAAVLHDIGKALQYEEKIPHEISGEKIAAEILDSLGAENAFPDTEKEMILTAIRGHRKLREDPEVLERLLYESDKASRMCFACPAEPQCDWSKEKKNREIQI</sequence>
<reference evidence="2" key="2">
    <citation type="submission" date="2021-04" db="EMBL/GenBank/DDBJ databases">
        <authorList>
            <person name="Gilroy R."/>
        </authorList>
    </citation>
    <scope>NUCLEOTIDE SEQUENCE</scope>
    <source>
        <strain evidence="2">CHK196-3914</strain>
    </source>
</reference>
<evidence type="ECO:0000313" key="3">
    <source>
        <dbReference type="Proteomes" id="UP000824116"/>
    </source>
</evidence>
<comment type="caution">
    <text evidence="2">The sequence shown here is derived from an EMBL/GenBank/DDBJ whole genome shotgun (WGS) entry which is preliminary data.</text>
</comment>
<evidence type="ECO:0000259" key="1">
    <source>
        <dbReference type="PROSITE" id="PS51831"/>
    </source>
</evidence>
<dbReference type="EMBL" id="DXAY01000048">
    <property type="protein sequence ID" value="HIZ74039.1"/>
    <property type="molecule type" value="Genomic_DNA"/>
</dbReference>
<dbReference type="InterPro" id="IPR003607">
    <property type="entry name" value="HD/PDEase_dom"/>
</dbReference>
<name>A0A9D2G6N2_9FIRM</name>
<dbReference type="SUPFAM" id="SSF109604">
    <property type="entry name" value="HD-domain/PDEase-like"/>
    <property type="match status" value="1"/>
</dbReference>
<dbReference type="NCBIfam" id="TIGR00277">
    <property type="entry name" value="HDIG"/>
    <property type="match status" value="1"/>
</dbReference>
<dbReference type="InterPro" id="IPR006675">
    <property type="entry name" value="HDIG_dom"/>
</dbReference>
<organism evidence="2 3">
    <name type="scientific">Candidatus Mediterraneibacter stercoravium</name>
    <dbReference type="NCBI Taxonomy" id="2838685"/>
    <lineage>
        <taxon>Bacteria</taxon>
        <taxon>Bacillati</taxon>
        <taxon>Bacillota</taxon>
        <taxon>Clostridia</taxon>
        <taxon>Lachnospirales</taxon>
        <taxon>Lachnospiraceae</taxon>
        <taxon>Mediterraneibacter</taxon>
    </lineage>
</organism>
<protein>
    <submittedName>
        <fullName evidence="2">HD domain-containing protein</fullName>
    </submittedName>
</protein>
<dbReference type="AlphaFoldDB" id="A0A9D2G6N2"/>
<feature type="domain" description="HD" evidence="1">
    <location>
        <begin position="33"/>
        <end position="140"/>
    </location>
</feature>
<gene>
    <name evidence="2" type="ORF">H9723_02175</name>
</gene>
<dbReference type="PROSITE" id="PS51831">
    <property type="entry name" value="HD"/>
    <property type="match status" value="1"/>
</dbReference>